<comment type="similarity">
    <text evidence="1">Belongs to the deoxyhypusine synthase family.</text>
</comment>
<comment type="caution">
    <text evidence="3">The sequence shown here is derived from an EMBL/GenBank/DDBJ whole genome shotgun (WGS) entry which is preliminary data.</text>
</comment>
<sequence length="605" mass="65872">MANIAESAVLVSSASSAEAIGKLMQVHGPRSGFGKAQHIIDSYSTMGFQATNYGIARSIAQRMIRKQPPSKVYQIKDGKYVLVPPDVDEDGKTLRQEHVFPRLFMGVTANLMGTGCREAVRFLVQEGVARRSLKASATASPDATDDQLMFARLKKEYLETYGEPPYPDEEVPRAHSFLSAVVVSGGGVEHDLRRACTGYTLHHYASEAQGHVRSIASSESTTPFEGLKQRADQPLGTRAAADTAKPARFGNVEYPRQGSPDSKLFDCLMRTFVQRLGARQARLRAAAMSKPIPDKYEDVCSWCVTPSEVWALCGLWLVDMLAEALEASQNCTSHLKSDSAVDTVECSTPNGKRKGQEAERSAPVATSVSYRAEALARARTTVVYWAALQEVSLFSPSFVDGDITSYLLFTPASASHTVHRNDGSSPDENTSSSKLTESSKASSSSSATRATAVVDEPPVVERLQVDLVRDVYSINKLAMLSKKTGMLICGGGVVKHHVCNANLMRNGADFTIILNNGQEFDGSDAGAKPEEALSWGKVRMEGEFVKVYGEVSTYLPLLLAEVFVPAVRHRKASEDTQPRKKRSFRGPRRCKTSSDTLARAVEKDS</sequence>
<dbReference type="PANTHER" id="PTHR11703:SF1">
    <property type="entry name" value="DEOXYHYPUSINE SYNTHASE"/>
    <property type="match status" value="1"/>
</dbReference>
<organism evidence="3 4">
    <name type="scientific">Leishmania tarentolae</name>
    <name type="common">Sauroleishmania tarentolae</name>
    <dbReference type="NCBI Taxonomy" id="5689"/>
    <lineage>
        <taxon>Eukaryota</taxon>
        <taxon>Discoba</taxon>
        <taxon>Euglenozoa</taxon>
        <taxon>Kinetoplastea</taxon>
        <taxon>Metakinetoplastina</taxon>
        <taxon>Trypanosomatida</taxon>
        <taxon>Trypanosomatidae</taxon>
        <taxon>Leishmaniinae</taxon>
        <taxon>Leishmania</taxon>
        <taxon>lizard Leishmania</taxon>
    </lineage>
</organism>
<keyword evidence="4" id="KW-1185">Reference proteome</keyword>
<dbReference type="AlphaFoldDB" id="A0A640KRG5"/>
<feature type="compositionally biased region" description="Basic residues" evidence="2">
    <location>
        <begin position="579"/>
        <end position="591"/>
    </location>
</feature>
<feature type="region of interest" description="Disordered" evidence="2">
    <location>
        <begin position="570"/>
        <end position="605"/>
    </location>
</feature>
<name>A0A640KRG5_LEITA</name>
<evidence type="ECO:0000256" key="1">
    <source>
        <dbReference type="ARBA" id="ARBA00009892"/>
    </source>
</evidence>
<reference evidence="3" key="1">
    <citation type="submission" date="2019-11" db="EMBL/GenBank/DDBJ databases">
        <title>Leishmania tarentolae CDS.</title>
        <authorList>
            <person name="Goto Y."/>
            <person name="Yamagishi J."/>
        </authorList>
    </citation>
    <scope>NUCLEOTIDE SEQUENCE [LARGE SCALE GENOMIC DNA]</scope>
    <source>
        <strain evidence="3">Parrot Tar II</strain>
    </source>
</reference>
<dbReference type="InterPro" id="IPR029035">
    <property type="entry name" value="DHS-like_NAD/FAD-binding_dom"/>
</dbReference>
<evidence type="ECO:0000313" key="4">
    <source>
        <dbReference type="Proteomes" id="UP000419144"/>
    </source>
</evidence>
<dbReference type="PANTHER" id="PTHR11703">
    <property type="entry name" value="DEOXYHYPUSINE SYNTHASE"/>
    <property type="match status" value="1"/>
</dbReference>
<gene>
    <name evidence="3" type="ORF">LtaPh_3403700</name>
</gene>
<feature type="region of interest" description="Disordered" evidence="2">
    <location>
        <begin position="342"/>
        <end position="363"/>
    </location>
</feature>
<dbReference type="SUPFAM" id="SSF52467">
    <property type="entry name" value="DHS-like NAD/FAD-binding domain"/>
    <property type="match status" value="1"/>
</dbReference>
<dbReference type="GO" id="GO:0005737">
    <property type="term" value="C:cytoplasm"/>
    <property type="evidence" value="ECO:0007669"/>
    <property type="project" value="TreeGrafter"/>
</dbReference>
<feature type="compositionally biased region" description="Low complexity" evidence="2">
    <location>
        <begin position="430"/>
        <end position="452"/>
    </location>
</feature>
<dbReference type="Gene3D" id="3.40.910.10">
    <property type="entry name" value="Deoxyhypusine synthase"/>
    <property type="match status" value="2"/>
</dbReference>
<proteinExistence type="inferred from homology"/>
<dbReference type="OrthoDB" id="294378at2759"/>
<accession>A0A640KRG5</accession>
<dbReference type="InterPro" id="IPR036982">
    <property type="entry name" value="Deoxyhypusine_synthase_sf"/>
</dbReference>
<dbReference type="InterPro" id="IPR002773">
    <property type="entry name" value="Deoxyhypusine_synthase"/>
</dbReference>
<dbReference type="VEuPathDB" id="TriTrypDB:LtaPh_3403700"/>
<dbReference type="Pfam" id="PF01916">
    <property type="entry name" value="DS"/>
    <property type="match status" value="2"/>
</dbReference>
<evidence type="ECO:0000313" key="3">
    <source>
        <dbReference type="EMBL" id="GET92122.1"/>
    </source>
</evidence>
<dbReference type="Proteomes" id="UP000419144">
    <property type="component" value="Unassembled WGS sequence"/>
</dbReference>
<feature type="region of interest" description="Disordered" evidence="2">
    <location>
        <begin position="416"/>
        <end position="453"/>
    </location>
</feature>
<dbReference type="GO" id="GO:0034038">
    <property type="term" value="F:deoxyhypusine synthase activity"/>
    <property type="evidence" value="ECO:0007669"/>
    <property type="project" value="TreeGrafter"/>
</dbReference>
<evidence type="ECO:0000256" key="2">
    <source>
        <dbReference type="SAM" id="MobiDB-lite"/>
    </source>
</evidence>
<dbReference type="EMBL" id="BLBS01000054">
    <property type="protein sequence ID" value="GET92122.1"/>
    <property type="molecule type" value="Genomic_DNA"/>
</dbReference>
<protein>
    <submittedName>
        <fullName evidence="3">Deoxyhypusine synthase, putative</fullName>
    </submittedName>
</protein>